<feature type="compositionally biased region" description="Pro residues" evidence="1">
    <location>
        <begin position="35"/>
        <end position="46"/>
    </location>
</feature>
<name>A0A401RAS1_STRNR</name>
<reference evidence="2 3" key="1">
    <citation type="journal article" date="2019" name="Microbiol. Resour. Announc.">
        <title>Draft Genome Sequence of the Most Traditional epsilon-Poly-l-Lysine Producer, Streptomyces albulus NBRC14147.</title>
        <authorList>
            <person name="Yamanaka K."/>
            <person name="Hamano Y."/>
        </authorList>
    </citation>
    <scope>NUCLEOTIDE SEQUENCE [LARGE SCALE GENOMIC DNA]</scope>
    <source>
        <strain evidence="2 3">NBRC 14147</strain>
    </source>
</reference>
<feature type="region of interest" description="Disordered" evidence="1">
    <location>
        <begin position="1"/>
        <end position="108"/>
    </location>
</feature>
<gene>
    <name evidence="2" type="ORF">SALB_07501</name>
</gene>
<sequence length="309" mass="36091">MSRRDVMRQHQHRSPRTDDLRDQCEADRRDHHSPHPCPHPPQPTPPTTRHRRLLLRPRPTRPRHTGTGSLQGRRRQGGTHTSPRRKGNPTSVNWPANNERDRHTRPSVRDDGLHFVYLQLPLSGHPQSRNHASPTTSVPLDIPGHPHRYRERPVRLAKRRPLIGVATVRRGRLGTVAVRVRCPRPATHHASAITHQPDRLPRAGCRRHLHSFHSHRHRHRLPRLALHPHPRGNVDHLSQVLTRTGMNYRLRQLQLLHRPLHDSLHRHMPSCVRLGFVRLFVICKREDPFSRIEQPHRDYGVLPILLRFS</sequence>
<evidence type="ECO:0000313" key="3">
    <source>
        <dbReference type="Proteomes" id="UP000288351"/>
    </source>
</evidence>
<proteinExistence type="predicted"/>
<accession>A0A401RAS1</accession>
<comment type="caution">
    <text evidence="2">The sequence shown here is derived from an EMBL/GenBank/DDBJ whole genome shotgun (WGS) entry which is preliminary data.</text>
</comment>
<feature type="compositionally biased region" description="Basic residues" evidence="1">
    <location>
        <begin position="72"/>
        <end position="87"/>
    </location>
</feature>
<evidence type="ECO:0000256" key="1">
    <source>
        <dbReference type="SAM" id="MobiDB-lite"/>
    </source>
</evidence>
<feature type="compositionally biased region" description="Polar residues" evidence="1">
    <location>
        <begin position="125"/>
        <end position="138"/>
    </location>
</feature>
<dbReference type="Proteomes" id="UP000288351">
    <property type="component" value="Unassembled WGS sequence"/>
</dbReference>
<evidence type="ECO:0000313" key="2">
    <source>
        <dbReference type="EMBL" id="GCB94700.1"/>
    </source>
</evidence>
<feature type="region of interest" description="Disordered" evidence="1">
    <location>
        <begin position="124"/>
        <end position="147"/>
    </location>
</feature>
<feature type="compositionally biased region" description="Basic and acidic residues" evidence="1">
    <location>
        <begin position="98"/>
        <end position="108"/>
    </location>
</feature>
<feature type="compositionally biased region" description="Basic residues" evidence="1">
    <location>
        <begin position="48"/>
        <end position="64"/>
    </location>
</feature>
<dbReference type="AlphaFoldDB" id="A0A401RAS1"/>
<organism evidence="2 3">
    <name type="scientific">Streptomyces noursei</name>
    <name type="common">Streptomyces albulus</name>
    <dbReference type="NCBI Taxonomy" id="1971"/>
    <lineage>
        <taxon>Bacteria</taxon>
        <taxon>Bacillati</taxon>
        <taxon>Actinomycetota</taxon>
        <taxon>Actinomycetes</taxon>
        <taxon>Kitasatosporales</taxon>
        <taxon>Streptomycetaceae</taxon>
        <taxon>Streptomyces</taxon>
    </lineage>
</organism>
<protein>
    <submittedName>
        <fullName evidence="2">Uncharacterized protein</fullName>
    </submittedName>
</protein>
<dbReference type="EMBL" id="BHXC01000007">
    <property type="protein sequence ID" value="GCB94700.1"/>
    <property type="molecule type" value="Genomic_DNA"/>
</dbReference>
<feature type="compositionally biased region" description="Basic and acidic residues" evidence="1">
    <location>
        <begin position="15"/>
        <end position="30"/>
    </location>
</feature>